<dbReference type="RefSeq" id="WP_020542873.1">
    <property type="nucleotide sequence ID" value="NZ_CP068985.1"/>
</dbReference>
<evidence type="ECO:0000313" key="3">
    <source>
        <dbReference type="Proteomes" id="UP000824681"/>
    </source>
</evidence>
<dbReference type="EMBL" id="CP068985">
    <property type="protein sequence ID" value="QYC43623.1"/>
    <property type="molecule type" value="Genomic_DNA"/>
</dbReference>
<sequence>MLLTVTNTARPATDLGFLLHKHPGRVQEFRQSSGGEAAWRVHEPVFAVLALESEPVDPRL</sequence>
<dbReference type="InterPro" id="IPR038546">
    <property type="entry name" value="Hen1_N_sf"/>
</dbReference>
<organism evidence="2 3">
    <name type="scientific">Nonomuraea coxensis DSM 45129</name>
    <dbReference type="NCBI Taxonomy" id="1122611"/>
    <lineage>
        <taxon>Bacteria</taxon>
        <taxon>Bacillati</taxon>
        <taxon>Actinomycetota</taxon>
        <taxon>Actinomycetes</taxon>
        <taxon>Streptosporangiales</taxon>
        <taxon>Streptosporangiaceae</taxon>
        <taxon>Nonomuraea</taxon>
    </lineage>
</organism>
<name>A0ABX8U7G3_9ACTN</name>
<dbReference type="Pfam" id="PF12623">
    <property type="entry name" value="Hen1_L"/>
    <property type="match status" value="1"/>
</dbReference>
<dbReference type="InterPro" id="IPR024740">
    <property type="entry name" value="Hen1_N"/>
</dbReference>
<keyword evidence="3" id="KW-1185">Reference proteome</keyword>
<keyword evidence="2" id="KW-0436">Ligase</keyword>
<accession>A0ABX8U7G3</accession>
<protein>
    <submittedName>
        <fullName evidence="2">RNA repair, ligase-Pnkp-associating, region of Hen1</fullName>
    </submittedName>
</protein>
<dbReference type="Proteomes" id="UP000824681">
    <property type="component" value="Chromosome"/>
</dbReference>
<dbReference type="Gene3D" id="3.30.1610.20">
    <property type="entry name" value="Hen1, N-terminal domain"/>
    <property type="match status" value="1"/>
</dbReference>
<evidence type="ECO:0000313" key="2">
    <source>
        <dbReference type="EMBL" id="QYC43623.1"/>
    </source>
</evidence>
<proteinExistence type="predicted"/>
<evidence type="ECO:0000259" key="1">
    <source>
        <dbReference type="Pfam" id="PF12623"/>
    </source>
</evidence>
<dbReference type="GO" id="GO:0016874">
    <property type="term" value="F:ligase activity"/>
    <property type="evidence" value="ECO:0007669"/>
    <property type="project" value="UniProtKB-KW"/>
</dbReference>
<feature type="domain" description="Hen1 N-terminal" evidence="1">
    <location>
        <begin position="1"/>
        <end position="36"/>
    </location>
</feature>
<reference evidence="2 3" key="1">
    <citation type="journal article" date="2021" name="ACS Chem. Biol.">
        <title>Genomic-Led Discovery of a Novel Glycopeptide Antibiotic by Nonomuraea coxensis DSM 45129.</title>
        <authorList>
            <person name="Yushchuk O."/>
            <person name="Vior N.M."/>
            <person name="Andreo-Vidal A."/>
            <person name="Berini F."/>
            <person name="Ruckert C."/>
            <person name="Busche T."/>
            <person name="Binda E."/>
            <person name="Kalinowski J."/>
            <person name="Truman A.W."/>
            <person name="Marinelli F."/>
        </authorList>
    </citation>
    <scope>NUCLEOTIDE SEQUENCE [LARGE SCALE GENOMIC DNA]</scope>
    <source>
        <strain evidence="2 3">DSM 45129</strain>
    </source>
</reference>
<gene>
    <name evidence="2" type="ORF">Nocox_30195</name>
</gene>